<dbReference type="OMA" id="PLNKFYW"/>
<feature type="transmembrane region" description="Helical" evidence="2">
    <location>
        <begin position="185"/>
        <end position="207"/>
    </location>
</feature>
<name>A5E566_LODEL</name>
<dbReference type="InParanoid" id="A5E566"/>
<keyword evidence="2" id="KW-0812">Transmembrane</keyword>
<dbReference type="eggNOG" id="ENOG502RKFF">
    <property type="taxonomic scope" value="Eukaryota"/>
</dbReference>
<dbReference type="GO" id="GO:0006897">
    <property type="term" value="P:endocytosis"/>
    <property type="evidence" value="ECO:0007669"/>
    <property type="project" value="TreeGrafter"/>
</dbReference>
<dbReference type="OrthoDB" id="5419460at2759"/>
<keyword evidence="2" id="KW-0472">Membrane</keyword>
<dbReference type="VEuPathDB" id="FungiDB:LELG_04755"/>
<dbReference type="GO" id="GO:0045121">
    <property type="term" value="C:membrane raft"/>
    <property type="evidence" value="ECO:0007669"/>
    <property type="project" value="TreeGrafter"/>
</dbReference>
<dbReference type="KEGG" id="lel:PVL30_005488"/>
<dbReference type="EMBL" id="CH981530">
    <property type="protein sequence ID" value="EDK46574.1"/>
    <property type="molecule type" value="Genomic_DNA"/>
</dbReference>
<dbReference type="PANTHER" id="PTHR36414:SF1">
    <property type="entry name" value="PROTEIN SUR7"/>
    <property type="match status" value="1"/>
</dbReference>
<dbReference type="Pfam" id="PF06687">
    <property type="entry name" value="SUR7"/>
    <property type="match status" value="1"/>
</dbReference>
<dbReference type="GO" id="GO:0005938">
    <property type="term" value="C:cell cortex"/>
    <property type="evidence" value="ECO:0007669"/>
    <property type="project" value="TreeGrafter"/>
</dbReference>
<reference evidence="3 4" key="1">
    <citation type="journal article" date="2009" name="Nature">
        <title>Evolution of pathogenicity and sexual reproduction in eight Candida genomes.</title>
        <authorList>
            <person name="Butler G."/>
            <person name="Rasmussen M.D."/>
            <person name="Lin M.F."/>
            <person name="Santos M.A."/>
            <person name="Sakthikumar S."/>
            <person name="Munro C.A."/>
            <person name="Rheinbay E."/>
            <person name="Grabherr M."/>
            <person name="Forche A."/>
            <person name="Reedy J.L."/>
            <person name="Agrafioti I."/>
            <person name="Arnaud M.B."/>
            <person name="Bates S."/>
            <person name="Brown A.J."/>
            <person name="Brunke S."/>
            <person name="Costanzo M.C."/>
            <person name="Fitzpatrick D.A."/>
            <person name="de Groot P.W."/>
            <person name="Harris D."/>
            <person name="Hoyer L.L."/>
            <person name="Hube B."/>
            <person name="Klis F.M."/>
            <person name="Kodira C."/>
            <person name="Lennard N."/>
            <person name="Logue M.E."/>
            <person name="Martin R."/>
            <person name="Neiman A.M."/>
            <person name="Nikolaou E."/>
            <person name="Quail M.A."/>
            <person name="Quinn J."/>
            <person name="Santos M.C."/>
            <person name="Schmitzberger F.F."/>
            <person name="Sherlock G."/>
            <person name="Shah P."/>
            <person name="Silverstein K.A."/>
            <person name="Skrzypek M.S."/>
            <person name="Soll D."/>
            <person name="Staggs R."/>
            <person name="Stansfield I."/>
            <person name="Stumpf M.P."/>
            <person name="Sudbery P.E."/>
            <person name="Srikantha T."/>
            <person name="Zeng Q."/>
            <person name="Berman J."/>
            <person name="Berriman M."/>
            <person name="Heitman J."/>
            <person name="Gow N.A."/>
            <person name="Lorenz M.C."/>
            <person name="Birren B.W."/>
            <person name="Kellis M."/>
            <person name="Cuomo C.A."/>
        </authorList>
    </citation>
    <scope>NUCLEOTIDE SEQUENCE [LARGE SCALE GENOMIC DNA]</scope>
    <source>
        <strain evidence="4">ATCC 11503 / BCRC 21390 / CBS 2605 / JCM 1781 / NBRC 1676 / NRRL YB-4239</strain>
    </source>
</reference>
<dbReference type="AlphaFoldDB" id="A5E566"/>
<feature type="transmembrane region" description="Helical" evidence="2">
    <location>
        <begin position="140"/>
        <end position="165"/>
    </location>
</feature>
<dbReference type="Gene3D" id="1.20.140.150">
    <property type="match status" value="1"/>
</dbReference>
<evidence type="ECO:0008006" key="5">
    <source>
        <dbReference type="Google" id="ProtNLM"/>
    </source>
</evidence>
<evidence type="ECO:0000313" key="3">
    <source>
        <dbReference type="EMBL" id="EDK46574.1"/>
    </source>
</evidence>
<evidence type="ECO:0000256" key="1">
    <source>
        <dbReference type="SAM" id="MobiDB-lite"/>
    </source>
</evidence>
<dbReference type="FunCoup" id="A5E566">
    <property type="interactions" value="53"/>
</dbReference>
<dbReference type="GeneID" id="5231216"/>
<dbReference type="HOGENOM" id="CLU_059603_1_0_1"/>
<keyword evidence="4" id="KW-1185">Reference proteome</keyword>
<dbReference type="Proteomes" id="UP000001996">
    <property type="component" value="Unassembled WGS sequence"/>
</dbReference>
<feature type="compositionally biased region" description="Basic and acidic residues" evidence="1">
    <location>
        <begin position="243"/>
        <end position="265"/>
    </location>
</feature>
<dbReference type="GO" id="GO:0031505">
    <property type="term" value="P:fungal-type cell wall organization"/>
    <property type="evidence" value="ECO:0007669"/>
    <property type="project" value="TreeGrafter"/>
</dbReference>
<sequence length="287" mass="32163">MKVVATFFNLFFLAGSILLLIFTVLSGSSKHFPLNKFYWLEADTSDITRAPADLSAWTFWGVCDKADYSNCLLGPAYPISPVDNFDTTRNVPKDFIDNENTYYYLSRFAFACCLIALGFAGLAFLIDILGFCFAIIDKVVIFLVTVALFFMAAFASFQTAVVVLAKNAFTDDDRHAKVGAKAMGIMWAAFVCLLICWFITFAANIANSYKKHAQRVRERKQQQQYEQGGNHPYDTNEKVGASARDDSSFVKSRDHEAGQALHDDTNTGGIRFFKIKRNQKQVDDESA</sequence>
<dbReference type="InterPro" id="IPR009571">
    <property type="entry name" value="SUR7/Rim9-like_fungi"/>
</dbReference>
<dbReference type="PANTHER" id="PTHR36414">
    <property type="entry name" value="PROTEIN SUR7"/>
    <property type="match status" value="1"/>
</dbReference>
<feature type="transmembrane region" description="Helical" evidence="2">
    <location>
        <begin position="108"/>
        <end position="133"/>
    </location>
</feature>
<dbReference type="GO" id="GO:0005886">
    <property type="term" value="C:plasma membrane"/>
    <property type="evidence" value="ECO:0007669"/>
    <property type="project" value="InterPro"/>
</dbReference>
<feature type="region of interest" description="Disordered" evidence="1">
    <location>
        <begin position="217"/>
        <end position="266"/>
    </location>
</feature>
<dbReference type="GO" id="GO:0030866">
    <property type="term" value="P:cortical actin cytoskeleton organization"/>
    <property type="evidence" value="ECO:0007669"/>
    <property type="project" value="TreeGrafter"/>
</dbReference>
<evidence type="ECO:0000256" key="2">
    <source>
        <dbReference type="SAM" id="Phobius"/>
    </source>
</evidence>
<accession>A5E566</accession>
<dbReference type="STRING" id="379508.A5E566"/>
<protein>
    <recommendedName>
        <fullName evidence="5">Protein SUR7</fullName>
    </recommendedName>
</protein>
<gene>
    <name evidence="3" type="ORF">LELG_04755</name>
</gene>
<organism evidence="3 4">
    <name type="scientific">Lodderomyces elongisporus (strain ATCC 11503 / CBS 2605 / JCM 1781 / NBRC 1676 / NRRL YB-4239)</name>
    <name type="common">Yeast</name>
    <name type="synonym">Saccharomyces elongisporus</name>
    <dbReference type="NCBI Taxonomy" id="379508"/>
    <lineage>
        <taxon>Eukaryota</taxon>
        <taxon>Fungi</taxon>
        <taxon>Dikarya</taxon>
        <taxon>Ascomycota</taxon>
        <taxon>Saccharomycotina</taxon>
        <taxon>Pichiomycetes</taxon>
        <taxon>Debaryomycetaceae</taxon>
        <taxon>Candida/Lodderomyces clade</taxon>
        <taxon>Lodderomyces</taxon>
    </lineage>
</organism>
<proteinExistence type="predicted"/>
<dbReference type="GO" id="GO:0032185">
    <property type="term" value="P:septin cytoskeleton organization"/>
    <property type="evidence" value="ECO:0007669"/>
    <property type="project" value="TreeGrafter"/>
</dbReference>
<evidence type="ECO:0000313" key="4">
    <source>
        <dbReference type="Proteomes" id="UP000001996"/>
    </source>
</evidence>
<keyword evidence="2" id="KW-1133">Transmembrane helix</keyword>